<protein>
    <submittedName>
        <fullName evidence="1">Uncharacterized protein</fullName>
    </submittedName>
</protein>
<keyword evidence="2" id="KW-1185">Reference proteome</keyword>
<evidence type="ECO:0000313" key="2">
    <source>
        <dbReference type="Proteomes" id="UP001044222"/>
    </source>
</evidence>
<comment type="caution">
    <text evidence="1">The sequence shown here is derived from an EMBL/GenBank/DDBJ whole genome shotgun (WGS) entry which is preliminary data.</text>
</comment>
<name>A0A9D3LHJ0_ANGAN</name>
<accession>A0A9D3LHJ0</accession>
<sequence length="123" mass="13923">MHPPLQLLPPHQSLTPTLQMHKMPLLHPTHIHPPLLFHSAVTLSRTQQPLLHPPHIHSPLLFHSTLPLSRTQQTLLHPPHIHSPLLFHSTLPLSLSRTQQLLVNHPLAVETISFLTMILVASR</sequence>
<dbReference type="Proteomes" id="UP001044222">
    <property type="component" value="Unassembled WGS sequence"/>
</dbReference>
<organism evidence="1 2">
    <name type="scientific">Anguilla anguilla</name>
    <name type="common">European freshwater eel</name>
    <name type="synonym">Muraena anguilla</name>
    <dbReference type="NCBI Taxonomy" id="7936"/>
    <lineage>
        <taxon>Eukaryota</taxon>
        <taxon>Metazoa</taxon>
        <taxon>Chordata</taxon>
        <taxon>Craniata</taxon>
        <taxon>Vertebrata</taxon>
        <taxon>Euteleostomi</taxon>
        <taxon>Actinopterygii</taxon>
        <taxon>Neopterygii</taxon>
        <taxon>Teleostei</taxon>
        <taxon>Anguilliformes</taxon>
        <taxon>Anguillidae</taxon>
        <taxon>Anguilla</taxon>
    </lineage>
</organism>
<reference evidence="1" key="1">
    <citation type="submission" date="2021-01" db="EMBL/GenBank/DDBJ databases">
        <title>A chromosome-scale assembly of European eel, Anguilla anguilla.</title>
        <authorList>
            <person name="Henkel C."/>
            <person name="Jong-Raadsen S.A."/>
            <person name="Dufour S."/>
            <person name="Weltzien F.-A."/>
            <person name="Palstra A.P."/>
            <person name="Pelster B."/>
            <person name="Spaink H.P."/>
            <person name="Van Den Thillart G.E."/>
            <person name="Jansen H."/>
            <person name="Zahm M."/>
            <person name="Klopp C."/>
            <person name="Cedric C."/>
            <person name="Louis A."/>
            <person name="Berthelot C."/>
            <person name="Parey E."/>
            <person name="Roest Crollius H."/>
            <person name="Montfort J."/>
            <person name="Robinson-Rechavi M."/>
            <person name="Bucao C."/>
            <person name="Bouchez O."/>
            <person name="Gislard M."/>
            <person name="Lluch J."/>
            <person name="Milhes M."/>
            <person name="Lampietro C."/>
            <person name="Lopez Roques C."/>
            <person name="Donnadieu C."/>
            <person name="Braasch I."/>
            <person name="Desvignes T."/>
            <person name="Postlethwait J."/>
            <person name="Bobe J."/>
            <person name="Guiguen Y."/>
            <person name="Dirks R."/>
        </authorList>
    </citation>
    <scope>NUCLEOTIDE SEQUENCE</scope>
    <source>
        <strain evidence="1">Tag_6206</strain>
        <tissue evidence="1">Liver</tissue>
    </source>
</reference>
<evidence type="ECO:0000313" key="1">
    <source>
        <dbReference type="EMBL" id="KAG5830056.1"/>
    </source>
</evidence>
<gene>
    <name evidence="1" type="ORF">ANANG_G00318710</name>
</gene>
<dbReference type="EMBL" id="JAFIRN010000368">
    <property type="protein sequence ID" value="KAG5830056.1"/>
    <property type="molecule type" value="Genomic_DNA"/>
</dbReference>
<dbReference type="AlphaFoldDB" id="A0A9D3LHJ0"/>
<proteinExistence type="predicted"/>